<evidence type="ECO:0000256" key="1">
    <source>
        <dbReference type="ARBA" id="ARBA00013260"/>
    </source>
</evidence>
<evidence type="ECO:0000313" key="4">
    <source>
        <dbReference type="EMBL" id="KOS16223.1"/>
    </source>
</evidence>
<dbReference type="InterPro" id="IPR042237">
    <property type="entry name" value="PTRHD1"/>
</dbReference>
<dbReference type="EC" id="3.1.1.29" evidence="1"/>
<reference evidence="4 5" key="1">
    <citation type="submission" date="2015-07" db="EMBL/GenBank/DDBJ databases">
        <title>Draft Genome Sequence of Malassezia furfur CBS1878 and Malassezia pachydermatis CBS1879.</title>
        <authorList>
            <person name="Triana S."/>
            <person name="Ohm R."/>
            <person name="Gonzalez A."/>
            <person name="DeCock H."/>
            <person name="Restrepo S."/>
            <person name="Celis A."/>
        </authorList>
    </citation>
    <scope>NUCLEOTIDE SEQUENCE [LARGE SCALE GENOMIC DNA]</scope>
    <source>
        <strain evidence="4 5">CBS 1879</strain>
    </source>
</reference>
<evidence type="ECO:0000313" key="5">
    <source>
        <dbReference type="Proteomes" id="UP000037751"/>
    </source>
</evidence>
<sequence length="130" mass="14489">MSTHVQPLVMQIIVDRDLVKQPEWTTGPLMAQAAHAATAALAESWMHENTRAYVSTDNLPHMHKIVLQTPKGVTLTALSEQLRGVTEPDMPTHYLWTEQPENVPTCLAIAPNRKPACLTQILKKCTLLRS</sequence>
<accession>A0A0M9VR54</accession>
<dbReference type="PANTHER" id="PTHR46194:SF1">
    <property type="entry name" value="PEPTIDYL-TRNA HYDROLASE PTRHD1-RELATED"/>
    <property type="match status" value="1"/>
</dbReference>
<dbReference type="SUPFAM" id="SSF102462">
    <property type="entry name" value="Peptidyl-tRNA hydrolase II"/>
    <property type="match status" value="1"/>
</dbReference>
<gene>
    <name evidence="4" type="ORF">Malapachy_3520</name>
</gene>
<dbReference type="PANTHER" id="PTHR46194">
    <property type="entry name" value="PEPTIDYL-TRNA HYDROLASE PTRHD1-RELATED"/>
    <property type="match status" value="1"/>
</dbReference>
<keyword evidence="5" id="KW-1185">Reference proteome</keyword>
<dbReference type="RefSeq" id="XP_017993855.1">
    <property type="nucleotide sequence ID" value="XM_018137988.1"/>
</dbReference>
<comment type="catalytic activity">
    <reaction evidence="3">
        <text>an N-acyl-L-alpha-aminoacyl-tRNA + H2O = an N-acyl-L-amino acid + a tRNA + H(+)</text>
        <dbReference type="Rhea" id="RHEA:54448"/>
        <dbReference type="Rhea" id="RHEA-COMP:10123"/>
        <dbReference type="Rhea" id="RHEA-COMP:13883"/>
        <dbReference type="ChEBI" id="CHEBI:15377"/>
        <dbReference type="ChEBI" id="CHEBI:15378"/>
        <dbReference type="ChEBI" id="CHEBI:59874"/>
        <dbReference type="ChEBI" id="CHEBI:78442"/>
        <dbReference type="ChEBI" id="CHEBI:138191"/>
        <dbReference type="EC" id="3.1.1.29"/>
    </reaction>
</comment>
<proteinExistence type="predicted"/>
<dbReference type="GO" id="GO:0004045">
    <property type="term" value="F:peptidyl-tRNA hydrolase activity"/>
    <property type="evidence" value="ECO:0007669"/>
    <property type="project" value="UniProtKB-EC"/>
</dbReference>
<name>A0A0M9VR54_9BASI</name>
<keyword evidence="2 4" id="KW-0378">Hydrolase</keyword>
<dbReference type="Pfam" id="PF01981">
    <property type="entry name" value="PTH2"/>
    <property type="match status" value="1"/>
</dbReference>
<dbReference type="VEuPathDB" id="FungiDB:Malapachy_3520"/>
<comment type="caution">
    <text evidence="4">The sequence shown here is derived from an EMBL/GenBank/DDBJ whole genome shotgun (WGS) entry which is preliminary data.</text>
</comment>
<dbReference type="InterPro" id="IPR002833">
    <property type="entry name" value="PTH2"/>
</dbReference>
<dbReference type="InterPro" id="IPR023476">
    <property type="entry name" value="Pep_tRNA_hydro_II_dom_sf"/>
</dbReference>
<dbReference type="GeneID" id="28729864"/>
<dbReference type="AlphaFoldDB" id="A0A0M9VR54"/>
<dbReference type="Gene3D" id="3.40.1490.10">
    <property type="entry name" value="Bit1"/>
    <property type="match status" value="1"/>
</dbReference>
<evidence type="ECO:0000256" key="2">
    <source>
        <dbReference type="ARBA" id="ARBA00022801"/>
    </source>
</evidence>
<organism evidence="4 5">
    <name type="scientific">Malassezia pachydermatis</name>
    <dbReference type="NCBI Taxonomy" id="77020"/>
    <lineage>
        <taxon>Eukaryota</taxon>
        <taxon>Fungi</taxon>
        <taxon>Dikarya</taxon>
        <taxon>Basidiomycota</taxon>
        <taxon>Ustilaginomycotina</taxon>
        <taxon>Malasseziomycetes</taxon>
        <taxon>Malasseziales</taxon>
        <taxon>Malasseziaceae</taxon>
        <taxon>Malassezia</taxon>
    </lineage>
</organism>
<dbReference type="EMBL" id="LGAV01000001">
    <property type="protein sequence ID" value="KOS16223.1"/>
    <property type="molecule type" value="Genomic_DNA"/>
</dbReference>
<dbReference type="OrthoDB" id="201213at2759"/>
<evidence type="ECO:0000256" key="3">
    <source>
        <dbReference type="ARBA" id="ARBA00048707"/>
    </source>
</evidence>
<dbReference type="Proteomes" id="UP000037751">
    <property type="component" value="Unassembled WGS sequence"/>
</dbReference>
<dbReference type="STRING" id="77020.A0A0M9VR54"/>
<protein>
    <recommendedName>
        <fullName evidence="1">peptidyl-tRNA hydrolase</fullName>
        <ecNumber evidence="1">3.1.1.29</ecNumber>
    </recommendedName>
</protein>